<evidence type="ECO:0000256" key="2">
    <source>
        <dbReference type="PROSITE-ProRule" id="PRU00259"/>
    </source>
</evidence>
<dbReference type="Pfam" id="PF00514">
    <property type="entry name" value="Arm"/>
    <property type="match status" value="2"/>
</dbReference>
<dbReference type="InterPro" id="IPR000225">
    <property type="entry name" value="Armadillo"/>
</dbReference>
<organism evidence="4 5">
    <name type="scientific">Monoraphidium neglectum</name>
    <dbReference type="NCBI Taxonomy" id="145388"/>
    <lineage>
        <taxon>Eukaryota</taxon>
        <taxon>Viridiplantae</taxon>
        <taxon>Chlorophyta</taxon>
        <taxon>core chlorophytes</taxon>
        <taxon>Chlorophyceae</taxon>
        <taxon>CS clade</taxon>
        <taxon>Sphaeropleales</taxon>
        <taxon>Selenastraceae</taxon>
        <taxon>Monoraphidium</taxon>
    </lineage>
</organism>
<accession>A0A0D2KZX2</accession>
<feature type="repeat" description="ARM" evidence="2">
    <location>
        <begin position="370"/>
        <end position="412"/>
    </location>
</feature>
<evidence type="ECO:0000313" key="4">
    <source>
        <dbReference type="EMBL" id="KIZ00714.1"/>
    </source>
</evidence>
<evidence type="ECO:0000256" key="3">
    <source>
        <dbReference type="SAM" id="MobiDB-lite"/>
    </source>
</evidence>
<name>A0A0D2KZX2_9CHLO</name>
<proteinExistence type="predicted"/>
<dbReference type="PANTHER" id="PTHR23315:SF7">
    <property type="entry name" value="U-BOX DOMAIN-CONTAINING PROTEIN 4"/>
    <property type="match status" value="1"/>
</dbReference>
<dbReference type="KEGG" id="mng:MNEG_7250"/>
<feature type="repeat" description="ARM" evidence="2">
    <location>
        <begin position="411"/>
        <end position="453"/>
    </location>
</feature>
<dbReference type="AlphaFoldDB" id="A0A0D2KZX2"/>
<dbReference type="Proteomes" id="UP000054498">
    <property type="component" value="Unassembled WGS sequence"/>
</dbReference>
<feature type="region of interest" description="Disordered" evidence="3">
    <location>
        <begin position="59"/>
        <end position="92"/>
    </location>
</feature>
<evidence type="ECO:0008006" key="6">
    <source>
        <dbReference type="Google" id="ProtNLM"/>
    </source>
</evidence>
<dbReference type="PANTHER" id="PTHR23315">
    <property type="entry name" value="U BOX DOMAIN-CONTAINING"/>
    <property type="match status" value="1"/>
</dbReference>
<dbReference type="SMART" id="SM00185">
    <property type="entry name" value="ARM"/>
    <property type="match status" value="9"/>
</dbReference>
<dbReference type="InterPro" id="IPR011989">
    <property type="entry name" value="ARM-like"/>
</dbReference>
<evidence type="ECO:0000256" key="1">
    <source>
        <dbReference type="ARBA" id="ARBA00022786"/>
    </source>
</evidence>
<keyword evidence="5" id="KW-1185">Reference proteome</keyword>
<dbReference type="Gene3D" id="1.25.10.10">
    <property type="entry name" value="Leucine-rich Repeat Variant"/>
    <property type="match status" value="3"/>
</dbReference>
<dbReference type="OrthoDB" id="7537227at2759"/>
<sequence>MVWQLPQSASEVRTLRDAVFRQEAAVAGLQRHVVALADAMRQMQDEWDQASRAIFALQQQQEQQQEGQGQGDGGGDDTGRPGGDDCASTHSFATTHSLGSTQYSAPVLLTDIPAVGRGVARVGGGGGAASRVPRLFAGPVHGDNNGAAAAAGGLAEAGGGGCEVQEECSKEQLEELMRQLRGSCPTGSGATAAGRAQAGTAAAVAAAGVEPDGVAAELDRRRAAVVTLALHAERDAELRAALVAAGLLEEVAAMLEGADPRCTWAAAHLAWYISRSDELREDLGCGRVLAALVALLGAPDPAAARAAALALNNLALGAECRQRMADAGAVTALIDMAASSDAIGQEASCAALMMLASEEPNIRALIVAANGVRALVDVLRYGGPTAQESAACALENLSLDAACEAALGEEGGVEGLLGLLRDGTHAAQAAAIGTLRNLAVNDDLQLQLLACGGVPALLAAARGGPEAATRTAAVEAIRNLAVGSGEACTALVSAGGVGAMVEVAHALPGPGRLAALGVLLVLSVEGPHKQAVMASGAVGVLVHAALSGSPAAKEYAARTLTNLASSDANRLDILREGAATVLSALLRGGASGGKSGGAGAAAGASGGPADRACRAVAARALQNLSKCRQPAARRLMIDAGCVPALVGALSLDAPTAGAAVSALSALCGAPRALQDLVRADGAGALLTALSRLQGRGQQQALRLLRRLAKASGVCRIRVQDALVGMGLQAMAAGMS</sequence>
<dbReference type="RefSeq" id="XP_013899733.1">
    <property type="nucleotide sequence ID" value="XM_014044279.1"/>
</dbReference>
<dbReference type="InterPro" id="IPR016024">
    <property type="entry name" value="ARM-type_fold"/>
</dbReference>
<gene>
    <name evidence="4" type="ORF">MNEG_7250</name>
</gene>
<keyword evidence="1" id="KW-0833">Ubl conjugation pathway</keyword>
<dbReference type="PROSITE" id="PS50176">
    <property type="entry name" value="ARM_REPEAT"/>
    <property type="match status" value="3"/>
</dbReference>
<protein>
    <recommendedName>
        <fullName evidence="6">Vacuolar protein 8</fullName>
    </recommendedName>
</protein>
<dbReference type="SUPFAM" id="SSF48371">
    <property type="entry name" value="ARM repeat"/>
    <property type="match status" value="2"/>
</dbReference>
<dbReference type="EMBL" id="KK101484">
    <property type="protein sequence ID" value="KIZ00714.1"/>
    <property type="molecule type" value="Genomic_DNA"/>
</dbReference>
<reference evidence="4 5" key="1">
    <citation type="journal article" date="2013" name="BMC Genomics">
        <title>Reconstruction of the lipid metabolism for the microalga Monoraphidium neglectum from its genome sequence reveals characteristics suitable for biofuel production.</title>
        <authorList>
            <person name="Bogen C."/>
            <person name="Al-Dilaimi A."/>
            <person name="Albersmeier A."/>
            <person name="Wichmann J."/>
            <person name="Grundmann M."/>
            <person name="Rupp O."/>
            <person name="Lauersen K.J."/>
            <person name="Blifernez-Klassen O."/>
            <person name="Kalinowski J."/>
            <person name="Goesmann A."/>
            <person name="Mussgnug J.H."/>
            <person name="Kruse O."/>
        </authorList>
    </citation>
    <scope>NUCLEOTIDE SEQUENCE [LARGE SCALE GENOMIC DNA]</scope>
    <source>
        <strain evidence="4 5">SAG 48.87</strain>
    </source>
</reference>
<feature type="repeat" description="ARM" evidence="2">
    <location>
        <begin position="287"/>
        <end position="329"/>
    </location>
</feature>
<evidence type="ECO:0000313" key="5">
    <source>
        <dbReference type="Proteomes" id="UP000054498"/>
    </source>
</evidence>
<dbReference type="GeneID" id="25740126"/>